<dbReference type="SUPFAM" id="SSF55729">
    <property type="entry name" value="Acyl-CoA N-acyltransferases (Nat)"/>
    <property type="match status" value="1"/>
</dbReference>
<dbReference type="InterPro" id="IPR016181">
    <property type="entry name" value="Acyl_CoA_acyltransferase"/>
</dbReference>
<dbReference type="HAMAP" id="MF_02210">
    <property type="entry name" value="RimI"/>
    <property type="match status" value="1"/>
</dbReference>
<comment type="catalytic activity">
    <reaction evidence="5">
        <text>N-terminal L-alanyl-[ribosomal protein bS18] + acetyl-CoA = N-terminal N(alpha)-acetyl-L-alanyl-[ribosomal protein bS18] + CoA + H(+)</text>
        <dbReference type="Rhea" id="RHEA:43756"/>
        <dbReference type="Rhea" id="RHEA-COMP:10676"/>
        <dbReference type="Rhea" id="RHEA-COMP:10677"/>
        <dbReference type="ChEBI" id="CHEBI:15378"/>
        <dbReference type="ChEBI" id="CHEBI:57287"/>
        <dbReference type="ChEBI" id="CHEBI:57288"/>
        <dbReference type="ChEBI" id="CHEBI:64718"/>
        <dbReference type="ChEBI" id="CHEBI:83683"/>
        <dbReference type="EC" id="2.3.1.266"/>
    </reaction>
</comment>
<dbReference type="InterPro" id="IPR006464">
    <property type="entry name" value="AcTrfase_RimI/Ard1"/>
</dbReference>
<keyword evidence="3 5" id="KW-0808">Transferase</keyword>
<comment type="caution">
    <text evidence="5">Lacks conserved residue(s) required for the propagation of feature annotation.</text>
</comment>
<dbReference type="NCBIfam" id="TIGR01575">
    <property type="entry name" value="rimI"/>
    <property type="match status" value="1"/>
</dbReference>
<keyword evidence="2 5" id="KW-0963">Cytoplasm</keyword>
<proteinExistence type="inferred from homology"/>
<dbReference type="InterPro" id="IPR043690">
    <property type="entry name" value="RimI"/>
</dbReference>
<organism evidence="7 8">
    <name type="scientific">Parendozoicomonas callyspongiae</name>
    <dbReference type="NCBI Taxonomy" id="2942213"/>
    <lineage>
        <taxon>Bacteria</taxon>
        <taxon>Pseudomonadati</taxon>
        <taxon>Pseudomonadota</taxon>
        <taxon>Gammaproteobacteria</taxon>
        <taxon>Oceanospirillales</taxon>
        <taxon>Endozoicomonadaceae</taxon>
        <taxon>Parendozoicomonas</taxon>
    </lineage>
</organism>
<dbReference type="GO" id="GO:0005840">
    <property type="term" value="C:ribosome"/>
    <property type="evidence" value="ECO:0007669"/>
    <property type="project" value="UniProtKB-KW"/>
</dbReference>
<protein>
    <recommendedName>
        <fullName evidence="5">[Ribosomal protein bS18]-alanine N-acetyltransferase</fullName>
        <ecNumber evidence="5">2.3.1.266</ecNumber>
    </recommendedName>
</protein>
<evidence type="ECO:0000256" key="2">
    <source>
        <dbReference type="ARBA" id="ARBA00022490"/>
    </source>
</evidence>
<evidence type="ECO:0000313" key="8">
    <source>
        <dbReference type="Proteomes" id="UP001203338"/>
    </source>
</evidence>
<evidence type="ECO:0000259" key="6">
    <source>
        <dbReference type="PROSITE" id="PS51186"/>
    </source>
</evidence>
<dbReference type="Gene3D" id="3.40.630.30">
    <property type="match status" value="1"/>
</dbReference>
<feature type="active site" description="Proton donor" evidence="5">
    <location>
        <position position="123"/>
    </location>
</feature>
<dbReference type="RefSeq" id="WP_249699521.1">
    <property type="nucleotide sequence ID" value="NZ_JAMFLX010000012.1"/>
</dbReference>
<evidence type="ECO:0000256" key="5">
    <source>
        <dbReference type="HAMAP-Rule" id="MF_02210"/>
    </source>
</evidence>
<keyword evidence="4 5" id="KW-0012">Acyltransferase</keyword>
<comment type="caution">
    <text evidence="7">The sequence shown here is derived from an EMBL/GenBank/DDBJ whole genome shotgun (WGS) entry which is preliminary data.</text>
</comment>
<evidence type="ECO:0000313" key="7">
    <source>
        <dbReference type="EMBL" id="MCL6270329.1"/>
    </source>
</evidence>
<comment type="function">
    <text evidence="5">Acetylates the N-terminal alanine of ribosomal protein bS18.</text>
</comment>
<name>A0ABT0PG39_9GAMM</name>
<dbReference type="InterPro" id="IPR050680">
    <property type="entry name" value="YpeA/RimI_acetyltransf"/>
</dbReference>
<dbReference type="PANTHER" id="PTHR43420:SF51">
    <property type="entry name" value="PEPTIDYL-LYSINE N-ACETYLTRANSFERASE YIAC"/>
    <property type="match status" value="1"/>
</dbReference>
<dbReference type="InterPro" id="IPR000182">
    <property type="entry name" value="GNAT_dom"/>
</dbReference>
<dbReference type="PANTHER" id="PTHR43420">
    <property type="entry name" value="ACETYLTRANSFERASE"/>
    <property type="match status" value="1"/>
</dbReference>
<comment type="similarity">
    <text evidence="1 5">Belongs to the acetyltransferase family. RimI subfamily.</text>
</comment>
<dbReference type="EC" id="2.3.1.266" evidence="5"/>
<dbReference type="EMBL" id="JAMFLX010000012">
    <property type="protein sequence ID" value="MCL6270329.1"/>
    <property type="molecule type" value="Genomic_DNA"/>
</dbReference>
<keyword evidence="7" id="KW-0687">Ribonucleoprotein</keyword>
<gene>
    <name evidence="5 7" type="primary">rimI</name>
    <name evidence="7" type="ORF">M3P05_10395</name>
</gene>
<evidence type="ECO:0000256" key="4">
    <source>
        <dbReference type="ARBA" id="ARBA00023315"/>
    </source>
</evidence>
<evidence type="ECO:0000256" key="1">
    <source>
        <dbReference type="ARBA" id="ARBA00005395"/>
    </source>
</evidence>
<dbReference type="CDD" id="cd04301">
    <property type="entry name" value="NAT_SF"/>
    <property type="match status" value="1"/>
</dbReference>
<dbReference type="PROSITE" id="PS51186">
    <property type="entry name" value="GNAT"/>
    <property type="match status" value="1"/>
</dbReference>
<feature type="binding site" evidence="5">
    <location>
        <position position="116"/>
    </location>
    <ligand>
        <name>acetyl-CoA</name>
        <dbReference type="ChEBI" id="CHEBI:57288"/>
    </ligand>
</feature>
<dbReference type="Pfam" id="PF00583">
    <property type="entry name" value="Acetyltransf_1"/>
    <property type="match status" value="1"/>
</dbReference>
<dbReference type="GO" id="GO:0008999">
    <property type="term" value="F:protein-N-terminal-alanine acetyltransferase activity"/>
    <property type="evidence" value="ECO:0007669"/>
    <property type="project" value="UniProtKB-EC"/>
</dbReference>
<keyword evidence="7" id="KW-0689">Ribosomal protein</keyword>
<feature type="domain" description="N-acetyltransferase" evidence="6">
    <location>
        <begin position="10"/>
        <end position="155"/>
    </location>
</feature>
<sequence>MTSTIWADGYHVRPMTEFDLPAVHQLETSAHSHPWTFGILTDSLKSGYRCWVLEQDQRIVGYTVVMITVGEGHLLNITISPDFQGQGLGRKLLDFLLEDTREQQAEVIFLEVRVSNIRAIELYEQNGFAEVGRRKGYYPAEVGREDAIVMAQDLKY</sequence>
<dbReference type="Proteomes" id="UP001203338">
    <property type="component" value="Unassembled WGS sequence"/>
</dbReference>
<accession>A0ABT0PG39</accession>
<feature type="active site" description="Proton acceptor" evidence="5">
    <location>
        <position position="111"/>
    </location>
</feature>
<evidence type="ECO:0000256" key="3">
    <source>
        <dbReference type="ARBA" id="ARBA00022679"/>
    </source>
</evidence>
<keyword evidence="8" id="KW-1185">Reference proteome</keyword>
<comment type="subcellular location">
    <subcellularLocation>
        <location evidence="5">Cytoplasm</location>
    </subcellularLocation>
</comment>
<reference evidence="7 8" key="1">
    <citation type="submission" date="2022-05" db="EMBL/GenBank/DDBJ databases">
        <authorList>
            <person name="Park J.-S."/>
        </authorList>
    </citation>
    <scope>NUCLEOTIDE SEQUENCE [LARGE SCALE GENOMIC DNA]</scope>
    <source>
        <strain evidence="7 8">2012CJ34-2</strain>
    </source>
</reference>